<keyword evidence="2 4" id="KW-0560">Oxidoreductase</keyword>
<dbReference type="InterPro" id="IPR016162">
    <property type="entry name" value="Ald_DH_N"/>
</dbReference>
<dbReference type="eggNOG" id="COG1012">
    <property type="taxonomic scope" value="Bacteria"/>
</dbReference>
<feature type="active site" evidence="5 6">
    <location>
        <position position="226"/>
    </location>
</feature>
<dbReference type="HOGENOM" id="CLU_005391_3_6_6"/>
<dbReference type="PROSITE" id="PS00687">
    <property type="entry name" value="ALDEHYDE_DEHYDR_GLU"/>
    <property type="match status" value="1"/>
</dbReference>
<dbReference type="SUPFAM" id="SSF53720">
    <property type="entry name" value="ALDH-like"/>
    <property type="match status" value="1"/>
</dbReference>
<keyword evidence="10" id="KW-1185">Reference proteome</keyword>
<comment type="similarity">
    <text evidence="1 4 7">Belongs to the aldehyde dehydrogenase family.</text>
</comment>
<evidence type="ECO:0000256" key="5">
    <source>
        <dbReference type="PIRSR" id="PIRSR036492-1"/>
    </source>
</evidence>
<dbReference type="InterPro" id="IPR015590">
    <property type="entry name" value="Aldehyde_DH_dom"/>
</dbReference>
<proteinExistence type="inferred from homology"/>
<evidence type="ECO:0000256" key="2">
    <source>
        <dbReference type="ARBA" id="ARBA00023002"/>
    </source>
</evidence>
<evidence type="ECO:0000256" key="4">
    <source>
        <dbReference type="PIRNR" id="PIRNR036492"/>
    </source>
</evidence>
<dbReference type="GO" id="GO:0006081">
    <property type="term" value="P:aldehyde metabolic process"/>
    <property type="evidence" value="ECO:0007669"/>
    <property type="project" value="InterPro"/>
</dbReference>
<accession>A4AC00</accession>
<gene>
    <name evidence="9" type="ORF">KT71_05482</name>
</gene>
<dbReference type="PANTHER" id="PTHR43570">
    <property type="entry name" value="ALDEHYDE DEHYDROGENASE"/>
    <property type="match status" value="1"/>
</dbReference>
<name>A4AC00_9GAMM</name>
<dbReference type="FunFam" id="3.40.309.10:FF:000003">
    <property type="entry name" value="Aldehyde dehydrogenase"/>
    <property type="match status" value="1"/>
</dbReference>
<dbReference type="Gene3D" id="3.40.309.10">
    <property type="entry name" value="Aldehyde Dehydrogenase, Chain A, domain 2"/>
    <property type="match status" value="1"/>
</dbReference>
<dbReference type="GO" id="GO:0005737">
    <property type="term" value="C:cytoplasm"/>
    <property type="evidence" value="ECO:0007669"/>
    <property type="project" value="TreeGrafter"/>
</dbReference>
<dbReference type="GO" id="GO:0004029">
    <property type="term" value="F:aldehyde dehydrogenase (NAD+) activity"/>
    <property type="evidence" value="ECO:0007669"/>
    <property type="project" value="TreeGrafter"/>
</dbReference>
<dbReference type="PANTHER" id="PTHR43570:SF20">
    <property type="entry name" value="ALDEHYDE DEHYDROGENASE ALDX-RELATED"/>
    <property type="match status" value="1"/>
</dbReference>
<protein>
    <recommendedName>
        <fullName evidence="4">Aldehyde dehydrogenase</fullName>
    </recommendedName>
</protein>
<dbReference type="PIRSF" id="PIRSF036492">
    <property type="entry name" value="ALDH"/>
    <property type="match status" value="1"/>
</dbReference>
<evidence type="ECO:0000256" key="7">
    <source>
        <dbReference type="RuleBase" id="RU003345"/>
    </source>
</evidence>
<evidence type="ECO:0000256" key="3">
    <source>
        <dbReference type="ARBA" id="ARBA00023027"/>
    </source>
</evidence>
<dbReference type="EMBL" id="AAOA02000006">
    <property type="protein sequence ID" value="EAQ96450.1"/>
    <property type="molecule type" value="Genomic_DNA"/>
</dbReference>
<dbReference type="InterPro" id="IPR016163">
    <property type="entry name" value="Ald_DH_C"/>
</dbReference>
<dbReference type="InterPro" id="IPR016161">
    <property type="entry name" value="Ald_DH/histidinol_DH"/>
</dbReference>
<dbReference type="RefSeq" id="WP_008293515.1">
    <property type="nucleotide sequence ID" value="NZ_CM002299.1"/>
</dbReference>
<reference evidence="9 10" key="1">
    <citation type="journal article" date="2007" name="Proc. Natl. Acad. Sci. U.S.A.">
        <title>Characterization of a marine gammaproteobacterium capable of aerobic anoxygenic photosynthesis.</title>
        <authorList>
            <person name="Fuchs B.M."/>
            <person name="Spring S."/>
            <person name="Teeling H."/>
            <person name="Quast C."/>
            <person name="Wulf J."/>
            <person name="Schattenhofer M."/>
            <person name="Yan S."/>
            <person name="Ferriera S."/>
            <person name="Johnson J."/>
            <person name="Glockner F.O."/>
            <person name="Amann R."/>
        </authorList>
    </citation>
    <scope>NUCLEOTIDE SEQUENCE [LARGE SCALE GENOMIC DNA]</scope>
    <source>
        <strain evidence="9">KT71</strain>
    </source>
</reference>
<evidence type="ECO:0000259" key="8">
    <source>
        <dbReference type="Pfam" id="PF00171"/>
    </source>
</evidence>
<evidence type="ECO:0000313" key="9">
    <source>
        <dbReference type="EMBL" id="EAQ96450.1"/>
    </source>
</evidence>
<feature type="domain" description="Aldehyde dehydrogenase" evidence="8">
    <location>
        <begin position="9"/>
        <end position="454"/>
    </location>
</feature>
<sequence>MNAPQTATNVADAEMLMQSTLEAQRSDYISEGSVSAATRRDRLQRGIDVCVKYQDKMIDALNTDFSCRPREVTLLTDVAASITPMKHCMKRLEKWMRPEKRPTMFPLNLLGGRSSIEYQPLGVVGVISPWNFPVNLTFGPLAGILAAGNRAMIKPSEFTPATSEVMAEMVAEAWDEKEVAIFTGGPEVGQAFSGLPFDHMIFTGATSIARHIMAAAARNLVPVTLELGGKSPVIISRDVDLKMAAQRIMLGKTLNAGQICLAPDYLMVPEERLSEVVETLKAVTEEMYPKLLDNPEYTSIVNERHFQRLNSYLADAAERGVTATPINPANEDFSTQNGTFKIPPTLVVNPPEGSKVMEEEIFGPLLPIRTYKEFSETIDYVNAHPRPLGAYYFGKNKDEEEAVLKRTTSGGVTVNDVIMHIMQEELPFGGVGPSGMGSYHGHDGFKTFSHAKSVYRQSRFNIGKLGGMLPPYNSATEKTIKMQVKN</sequence>
<evidence type="ECO:0000313" key="10">
    <source>
        <dbReference type="Proteomes" id="UP000019205"/>
    </source>
</evidence>
<keyword evidence="3" id="KW-0520">NAD</keyword>
<dbReference type="Pfam" id="PF00171">
    <property type="entry name" value="Aldedh"/>
    <property type="match status" value="1"/>
</dbReference>
<evidence type="ECO:0000256" key="1">
    <source>
        <dbReference type="ARBA" id="ARBA00009986"/>
    </source>
</evidence>
<dbReference type="Proteomes" id="UP000019205">
    <property type="component" value="Chromosome"/>
</dbReference>
<dbReference type="OrthoDB" id="9812625at2"/>
<feature type="active site" evidence="5">
    <location>
        <position position="260"/>
    </location>
</feature>
<organism evidence="9 10">
    <name type="scientific">Congregibacter litoralis KT71</name>
    <dbReference type="NCBI Taxonomy" id="314285"/>
    <lineage>
        <taxon>Bacteria</taxon>
        <taxon>Pseudomonadati</taxon>
        <taxon>Pseudomonadota</taxon>
        <taxon>Gammaproteobacteria</taxon>
        <taxon>Cellvibrionales</taxon>
        <taxon>Halieaceae</taxon>
        <taxon>Congregibacter</taxon>
    </lineage>
</organism>
<comment type="caution">
    <text evidence="9">The sequence shown here is derived from an EMBL/GenBank/DDBJ whole genome shotgun (WGS) entry which is preliminary data.</text>
</comment>
<dbReference type="STRING" id="314285.KT71_05482"/>
<dbReference type="Gene3D" id="3.40.605.10">
    <property type="entry name" value="Aldehyde Dehydrogenase, Chain A, domain 1"/>
    <property type="match status" value="1"/>
</dbReference>
<reference evidence="9 10" key="2">
    <citation type="journal article" date="2009" name="PLoS ONE">
        <title>The photosynthetic apparatus and its regulation in the aerobic gammaproteobacterium Congregibacter litoralis gen. nov., sp. nov.</title>
        <authorList>
            <person name="Spring S."/>
            <person name="Lunsdorf H."/>
            <person name="Fuchs B.M."/>
            <person name="Tindall B.J."/>
        </authorList>
    </citation>
    <scope>NUCLEOTIDE SEQUENCE [LARGE SCALE GENOMIC DNA]</scope>
    <source>
        <strain evidence="9">KT71</strain>
    </source>
</reference>
<dbReference type="InterPro" id="IPR029510">
    <property type="entry name" value="Ald_DH_CS_GLU"/>
</dbReference>
<dbReference type="AlphaFoldDB" id="A4AC00"/>
<dbReference type="CDD" id="cd07133">
    <property type="entry name" value="ALDH_CALDH_CalB"/>
    <property type="match status" value="1"/>
</dbReference>
<dbReference type="InterPro" id="IPR012394">
    <property type="entry name" value="Aldehyde_DH_NAD(P)"/>
</dbReference>
<evidence type="ECO:0000256" key="6">
    <source>
        <dbReference type="PROSITE-ProRule" id="PRU10007"/>
    </source>
</evidence>